<evidence type="ECO:0000256" key="10">
    <source>
        <dbReference type="ARBA" id="ARBA00032441"/>
    </source>
</evidence>
<evidence type="ECO:0000313" key="12">
    <source>
        <dbReference type="Proteomes" id="UP000230273"/>
    </source>
</evidence>
<dbReference type="PANTHER" id="PTHR33540:SF2">
    <property type="entry name" value="TRNA THREONYLCARBAMOYLADENOSINE BIOSYNTHESIS PROTEIN TSAE"/>
    <property type="match status" value="1"/>
</dbReference>
<proteinExistence type="inferred from homology"/>
<dbReference type="Gene3D" id="3.40.50.300">
    <property type="entry name" value="P-loop containing nucleotide triphosphate hydrolases"/>
    <property type="match status" value="2"/>
</dbReference>
<gene>
    <name evidence="11" type="ORF">COX36_03740</name>
</gene>
<dbReference type="EMBL" id="PCRP01000059">
    <property type="protein sequence ID" value="PIP23383.1"/>
    <property type="molecule type" value="Genomic_DNA"/>
</dbReference>
<evidence type="ECO:0000256" key="7">
    <source>
        <dbReference type="ARBA" id="ARBA00022741"/>
    </source>
</evidence>
<dbReference type="PANTHER" id="PTHR33540">
    <property type="entry name" value="TRNA THREONYLCARBAMOYLADENOSINE BIOSYNTHESIS PROTEIN TSAE"/>
    <property type="match status" value="1"/>
</dbReference>
<dbReference type="InterPro" id="IPR003442">
    <property type="entry name" value="T6A_TsaE"/>
</dbReference>
<keyword evidence="6" id="KW-0479">Metal-binding</keyword>
<reference evidence="11 12" key="1">
    <citation type="submission" date="2017-09" db="EMBL/GenBank/DDBJ databases">
        <title>Depth-based differentiation of microbial function through sediment-hosted aquifers and enrichment of novel symbionts in the deep terrestrial subsurface.</title>
        <authorList>
            <person name="Probst A.J."/>
            <person name="Ladd B."/>
            <person name="Jarett J.K."/>
            <person name="Geller-Mcgrath D.E."/>
            <person name="Sieber C.M."/>
            <person name="Emerson J.B."/>
            <person name="Anantharaman K."/>
            <person name="Thomas B.C."/>
            <person name="Malmstrom R."/>
            <person name="Stieglmeier M."/>
            <person name="Klingl A."/>
            <person name="Woyke T."/>
            <person name="Ryan C.M."/>
            <person name="Banfield J.F."/>
        </authorList>
    </citation>
    <scope>NUCLEOTIDE SEQUENCE [LARGE SCALE GENOMIC DNA]</scope>
    <source>
        <strain evidence="11">CG23_combo_of_CG06-09_8_20_14_all_38_19</strain>
    </source>
</reference>
<protein>
    <recommendedName>
        <fullName evidence="3">tRNA threonylcarbamoyladenosine biosynthesis protein TsaE</fullName>
    </recommendedName>
    <alternativeName>
        <fullName evidence="10">t(6)A37 threonylcarbamoyladenosine biosynthesis protein TsaE</fullName>
    </alternativeName>
</protein>
<dbReference type="AlphaFoldDB" id="A0A2G9YXE2"/>
<dbReference type="InterPro" id="IPR027417">
    <property type="entry name" value="P-loop_NTPase"/>
</dbReference>
<evidence type="ECO:0000313" key="11">
    <source>
        <dbReference type="EMBL" id="PIP23383.1"/>
    </source>
</evidence>
<evidence type="ECO:0000256" key="6">
    <source>
        <dbReference type="ARBA" id="ARBA00022723"/>
    </source>
</evidence>
<keyword evidence="7" id="KW-0547">Nucleotide-binding</keyword>
<comment type="caution">
    <text evidence="11">The sequence shown here is derived from an EMBL/GenBank/DDBJ whole genome shotgun (WGS) entry which is preliminary data.</text>
</comment>
<keyword evidence="8" id="KW-0067">ATP-binding</keyword>
<dbReference type="Pfam" id="PF02367">
    <property type="entry name" value="TsaE"/>
    <property type="match status" value="2"/>
</dbReference>
<dbReference type="GO" id="GO:0005737">
    <property type="term" value="C:cytoplasm"/>
    <property type="evidence" value="ECO:0007669"/>
    <property type="project" value="UniProtKB-SubCell"/>
</dbReference>
<evidence type="ECO:0000256" key="1">
    <source>
        <dbReference type="ARBA" id="ARBA00004496"/>
    </source>
</evidence>
<evidence type="ECO:0000256" key="3">
    <source>
        <dbReference type="ARBA" id="ARBA00019010"/>
    </source>
</evidence>
<dbReference type="GO" id="GO:0002949">
    <property type="term" value="P:tRNA threonylcarbamoyladenosine modification"/>
    <property type="evidence" value="ECO:0007669"/>
    <property type="project" value="InterPro"/>
</dbReference>
<dbReference type="Proteomes" id="UP000230273">
    <property type="component" value="Unassembled WGS sequence"/>
</dbReference>
<evidence type="ECO:0000256" key="8">
    <source>
        <dbReference type="ARBA" id="ARBA00022840"/>
    </source>
</evidence>
<accession>A0A2G9YXE2</accession>
<evidence type="ECO:0000256" key="4">
    <source>
        <dbReference type="ARBA" id="ARBA00022490"/>
    </source>
</evidence>
<evidence type="ECO:0000256" key="9">
    <source>
        <dbReference type="ARBA" id="ARBA00022842"/>
    </source>
</evidence>
<evidence type="ECO:0000256" key="5">
    <source>
        <dbReference type="ARBA" id="ARBA00022694"/>
    </source>
</evidence>
<keyword evidence="4" id="KW-0963">Cytoplasm</keyword>
<dbReference type="SUPFAM" id="SSF52540">
    <property type="entry name" value="P-loop containing nucleoside triphosphate hydrolases"/>
    <property type="match status" value="1"/>
</dbReference>
<dbReference type="GO" id="GO:0046872">
    <property type="term" value="F:metal ion binding"/>
    <property type="evidence" value="ECO:0007669"/>
    <property type="project" value="UniProtKB-KW"/>
</dbReference>
<comment type="similarity">
    <text evidence="2">Belongs to the TsaE family.</text>
</comment>
<organism evidence="11 12">
    <name type="scientific">Candidatus Nealsonbacteria bacterium CG23_combo_of_CG06-09_8_20_14_all_38_19</name>
    <dbReference type="NCBI Taxonomy" id="1974721"/>
    <lineage>
        <taxon>Bacteria</taxon>
        <taxon>Candidatus Nealsoniibacteriota</taxon>
    </lineage>
</organism>
<name>A0A2G9YXE2_9BACT</name>
<comment type="subcellular location">
    <subcellularLocation>
        <location evidence="1">Cytoplasm</location>
    </subcellularLocation>
</comment>
<keyword evidence="5" id="KW-0819">tRNA processing</keyword>
<keyword evidence="9" id="KW-0460">Magnesium</keyword>
<evidence type="ECO:0000256" key="2">
    <source>
        <dbReference type="ARBA" id="ARBA00007599"/>
    </source>
</evidence>
<dbReference type="GO" id="GO:0005524">
    <property type="term" value="F:ATP binding"/>
    <property type="evidence" value="ECO:0007669"/>
    <property type="project" value="UniProtKB-KW"/>
</dbReference>
<sequence>MQNTEFSNKSFITQKPSETKKLARKFAGKALRLGVKNKAIVFSLTGGLGSGKTIFVQGFAKELGIKEKVLSPTFVIFKKYELPRASRVVSSGSASGEFFSFSCIHGQSPCYSRNENRIKPSTNDFRNFYHFDCYRIKKASDVLALGFKEIISDPKNIVAIEWGERIKRILPKDSTSIFFVFLDKNKRKISFK</sequence>